<evidence type="ECO:0000313" key="1">
    <source>
        <dbReference type="EMBL" id="MFC0273769.1"/>
    </source>
</evidence>
<name>A0ABV6GJB4_9BACI</name>
<dbReference type="RefSeq" id="WP_378937397.1">
    <property type="nucleotide sequence ID" value="NZ_JBHLVO010000024.1"/>
</dbReference>
<accession>A0ABV6GJB4</accession>
<proteinExistence type="predicted"/>
<dbReference type="EMBL" id="JBHLVO010000024">
    <property type="protein sequence ID" value="MFC0273769.1"/>
    <property type="molecule type" value="Genomic_DNA"/>
</dbReference>
<gene>
    <name evidence="1" type="ORF">ACFFIX_20490</name>
</gene>
<organism evidence="1 2">
    <name type="scientific">Metabacillus herbersteinensis</name>
    <dbReference type="NCBI Taxonomy" id="283816"/>
    <lineage>
        <taxon>Bacteria</taxon>
        <taxon>Bacillati</taxon>
        <taxon>Bacillota</taxon>
        <taxon>Bacilli</taxon>
        <taxon>Bacillales</taxon>
        <taxon>Bacillaceae</taxon>
        <taxon>Metabacillus</taxon>
    </lineage>
</organism>
<dbReference type="Proteomes" id="UP001589854">
    <property type="component" value="Unassembled WGS sequence"/>
</dbReference>
<keyword evidence="2" id="KW-1185">Reference proteome</keyword>
<sequence>MNKEDLLDILSERLNNGIHILIALKDGPLLKEEIMERVNTYYKEKMKTNENLIASKHTLNIYAARLEGAGLVNVKELGRARMYSRSELADELTAYMKQKKLR</sequence>
<reference evidence="1 2" key="1">
    <citation type="submission" date="2024-09" db="EMBL/GenBank/DDBJ databases">
        <authorList>
            <person name="Sun Q."/>
            <person name="Mori K."/>
        </authorList>
    </citation>
    <scope>NUCLEOTIDE SEQUENCE [LARGE SCALE GENOMIC DNA]</scope>
    <source>
        <strain evidence="1 2">CCM 7228</strain>
    </source>
</reference>
<comment type="caution">
    <text evidence="1">The sequence shown here is derived from an EMBL/GenBank/DDBJ whole genome shotgun (WGS) entry which is preliminary data.</text>
</comment>
<evidence type="ECO:0008006" key="3">
    <source>
        <dbReference type="Google" id="ProtNLM"/>
    </source>
</evidence>
<protein>
    <recommendedName>
        <fullName evidence="3">DNA-binding protein</fullName>
    </recommendedName>
</protein>
<evidence type="ECO:0000313" key="2">
    <source>
        <dbReference type="Proteomes" id="UP001589854"/>
    </source>
</evidence>